<accession>A0A426YDL4</accession>
<comment type="caution">
    <text evidence="2">The sequence shown here is derived from an EMBL/GenBank/DDBJ whole genome shotgun (WGS) entry which is preliminary data.</text>
</comment>
<evidence type="ECO:0000256" key="1">
    <source>
        <dbReference type="SAM" id="MobiDB-lite"/>
    </source>
</evidence>
<evidence type="ECO:0000313" key="3">
    <source>
        <dbReference type="Proteomes" id="UP000287651"/>
    </source>
</evidence>
<feature type="compositionally biased region" description="Basic and acidic residues" evidence="1">
    <location>
        <begin position="18"/>
        <end position="29"/>
    </location>
</feature>
<evidence type="ECO:0000313" key="2">
    <source>
        <dbReference type="EMBL" id="RRT49849.1"/>
    </source>
</evidence>
<gene>
    <name evidence="2" type="ORF">B296_00014849</name>
</gene>
<dbReference type="AlphaFoldDB" id="A0A426YDL4"/>
<dbReference type="Proteomes" id="UP000287651">
    <property type="component" value="Unassembled WGS sequence"/>
</dbReference>
<sequence>MTLPPAPIVLGEATPLLGDHRRPGDDRSMPQKNLRNKRLQAARMQWWACMNRPSTLKVTSLKTRPLMRKLR</sequence>
<feature type="region of interest" description="Disordered" evidence="1">
    <location>
        <begin position="1"/>
        <end position="37"/>
    </location>
</feature>
<organism evidence="2 3">
    <name type="scientific">Ensete ventricosum</name>
    <name type="common">Abyssinian banana</name>
    <name type="synonym">Musa ensete</name>
    <dbReference type="NCBI Taxonomy" id="4639"/>
    <lineage>
        <taxon>Eukaryota</taxon>
        <taxon>Viridiplantae</taxon>
        <taxon>Streptophyta</taxon>
        <taxon>Embryophyta</taxon>
        <taxon>Tracheophyta</taxon>
        <taxon>Spermatophyta</taxon>
        <taxon>Magnoliopsida</taxon>
        <taxon>Liliopsida</taxon>
        <taxon>Zingiberales</taxon>
        <taxon>Musaceae</taxon>
        <taxon>Ensete</taxon>
    </lineage>
</organism>
<reference evidence="2 3" key="1">
    <citation type="journal article" date="2014" name="Agronomy (Basel)">
        <title>A Draft Genome Sequence for Ensete ventricosum, the Drought-Tolerant Tree Against Hunger.</title>
        <authorList>
            <person name="Harrison J."/>
            <person name="Moore K.A."/>
            <person name="Paszkiewicz K."/>
            <person name="Jones T."/>
            <person name="Grant M."/>
            <person name="Ambacheew D."/>
            <person name="Muzemil S."/>
            <person name="Studholme D.J."/>
        </authorList>
    </citation>
    <scope>NUCLEOTIDE SEQUENCE [LARGE SCALE GENOMIC DNA]</scope>
</reference>
<name>A0A426YDL4_ENSVE</name>
<dbReference type="EMBL" id="AMZH03013086">
    <property type="protein sequence ID" value="RRT49849.1"/>
    <property type="molecule type" value="Genomic_DNA"/>
</dbReference>
<proteinExistence type="predicted"/>
<protein>
    <submittedName>
        <fullName evidence="2">Uncharacterized protein</fullName>
    </submittedName>
</protein>